<evidence type="ECO:0000313" key="2">
    <source>
        <dbReference type="Proteomes" id="UP001556367"/>
    </source>
</evidence>
<comment type="caution">
    <text evidence="1">The sequence shown here is derived from an EMBL/GenBank/DDBJ whole genome shotgun (WGS) entry which is preliminary data.</text>
</comment>
<organism evidence="1 2">
    <name type="scientific">Hohenbuehelia grisea</name>
    <dbReference type="NCBI Taxonomy" id="104357"/>
    <lineage>
        <taxon>Eukaryota</taxon>
        <taxon>Fungi</taxon>
        <taxon>Dikarya</taxon>
        <taxon>Basidiomycota</taxon>
        <taxon>Agaricomycotina</taxon>
        <taxon>Agaricomycetes</taxon>
        <taxon>Agaricomycetidae</taxon>
        <taxon>Agaricales</taxon>
        <taxon>Pleurotineae</taxon>
        <taxon>Pleurotaceae</taxon>
        <taxon>Hohenbuehelia</taxon>
    </lineage>
</organism>
<name>A0ABR3JHH7_9AGAR</name>
<sequence>MIVMENAEGSLCSVCMAAFRCEARIDDHREWGRNATNPGDFYSILHHRRCCDFEASEANGSFLCAWLCTSTPTSFQSHLLLQTSVASYVEFTLKKSPNAMYSSTSFVLGSPTSNFMSG</sequence>
<keyword evidence="2" id="KW-1185">Reference proteome</keyword>
<dbReference type="EMBL" id="JASNQZ010000007">
    <property type="protein sequence ID" value="KAL0955171.1"/>
    <property type="molecule type" value="Genomic_DNA"/>
</dbReference>
<evidence type="ECO:0000313" key="1">
    <source>
        <dbReference type="EMBL" id="KAL0955171.1"/>
    </source>
</evidence>
<dbReference type="Proteomes" id="UP001556367">
    <property type="component" value="Unassembled WGS sequence"/>
</dbReference>
<proteinExistence type="predicted"/>
<gene>
    <name evidence="1" type="ORF">HGRIS_004079</name>
</gene>
<reference evidence="2" key="1">
    <citation type="submission" date="2024-06" db="EMBL/GenBank/DDBJ databases">
        <title>Multi-omics analyses provide insights into the biosynthesis of the anticancer antibiotic pleurotin in Hohenbuehelia grisea.</title>
        <authorList>
            <person name="Weaver J.A."/>
            <person name="Alberti F."/>
        </authorList>
    </citation>
    <scope>NUCLEOTIDE SEQUENCE [LARGE SCALE GENOMIC DNA]</scope>
    <source>
        <strain evidence="2">T-177</strain>
    </source>
</reference>
<protein>
    <submittedName>
        <fullName evidence="1">Uncharacterized protein</fullName>
    </submittedName>
</protein>
<accession>A0ABR3JHH7</accession>